<dbReference type="SUPFAM" id="SSF46955">
    <property type="entry name" value="Putative DNA-binding domain"/>
    <property type="match status" value="1"/>
</dbReference>
<dbReference type="InterPro" id="IPR009061">
    <property type="entry name" value="DNA-bd_dom_put_sf"/>
</dbReference>
<dbReference type="STRING" id="1492898.SY85_02345"/>
<dbReference type="AlphaFoldDB" id="A0A172TR55"/>
<evidence type="ECO:0000256" key="1">
    <source>
        <dbReference type="ARBA" id="ARBA00022491"/>
    </source>
</evidence>
<evidence type="ECO:0000256" key="3">
    <source>
        <dbReference type="ARBA" id="ARBA00023125"/>
    </source>
</evidence>
<keyword evidence="3" id="KW-0238">DNA-binding</keyword>
<proteinExistence type="predicted"/>
<keyword evidence="7" id="KW-1185">Reference proteome</keyword>
<accession>A0A172TR55</accession>
<evidence type="ECO:0000256" key="4">
    <source>
        <dbReference type="ARBA" id="ARBA00023163"/>
    </source>
</evidence>
<feature type="domain" description="HTH merR-type" evidence="5">
    <location>
        <begin position="3"/>
        <end position="72"/>
    </location>
</feature>
<dbReference type="GO" id="GO:0003677">
    <property type="term" value="F:DNA binding"/>
    <property type="evidence" value="ECO:0007669"/>
    <property type="project" value="UniProtKB-KW"/>
</dbReference>
<evidence type="ECO:0000313" key="7">
    <source>
        <dbReference type="Proteomes" id="UP000077177"/>
    </source>
</evidence>
<dbReference type="Proteomes" id="UP000077177">
    <property type="component" value="Chromosome"/>
</dbReference>
<sequence>MQNFTIKDIENMCDIKAHTLRIWEQRYHFFKPKRTEGKQRYYENEDLKRLLRIAFLYHNGWKISKIAALTEEEIIASVLEVGKLSKDHQQFILTLLEAAIDFDEKAFHQILDELIEKFGMEEAISKICYPFLKRIGVLWMTNNVIPAQEHFSSYLIQHKIIAETDKLTASNDKHRQILLFTPDGEYHEMPLLFLNYMLKKWGWSTIYLGSNIKLQQVKEIVQQNPIEYIFTHIITNFTRFEIDDYFELLCQALPGKTIVASGASTLAATRTFVNLRLLKSDEAIYAFIKSKMTS</sequence>
<dbReference type="PANTHER" id="PTHR30204:SF69">
    <property type="entry name" value="MERR-FAMILY TRANSCRIPTIONAL REGULATOR"/>
    <property type="match status" value="1"/>
</dbReference>
<dbReference type="PANTHER" id="PTHR30204">
    <property type="entry name" value="REDOX-CYCLING DRUG-SENSING TRANSCRIPTIONAL ACTIVATOR SOXR"/>
    <property type="match status" value="1"/>
</dbReference>
<dbReference type="InterPro" id="IPR000551">
    <property type="entry name" value="MerR-type_HTH_dom"/>
</dbReference>
<dbReference type="RefSeq" id="WP_066401621.1">
    <property type="nucleotide sequence ID" value="NZ_CP011390.1"/>
</dbReference>
<dbReference type="Gene3D" id="1.10.1660.10">
    <property type="match status" value="1"/>
</dbReference>
<dbReference type="PATRIC" id="fig|1492898.3.peg.513"/>
<dbReference type="Pfam" id="PF13411">
    <property type="entry name" value="MerR_1"/>
    <property type="match status" value="1"/>
</dbReference>
<name>A0A172TR55_9BACT</name>
<dbReference type="SUPFAM" id="SSF52242">
    <property type="entry name" value="Cobalamin (vitamin B12)-binding domain"/>
    <property type="match status" value="1"/>
</dbReference>
<reference evidence="6 7" key="2">
    <citation type="journal article" date="2016" name="Int. J. Syst. Evol. Microbiol.">
        <title>Flavisolibacter tropicus sp. nov., isolated from tropical soil.</title>
        <authorList>
            <person name="Lee J.J."/>
            <person name="Kang M.S."/>
            <person name="Kim G.S."/>
            <person name="Lee C.S."/>
            <person name="Lim S."/>
            <person name="Lee J."/>
            <person name="Roh S.H."/>
            <person name="Kang H."/>
            <person name="Ha J.M."/>
            <person name="Bae S."/>
            <person name="Jung H.Y."/>
            <person name="Kim M.K."/>
        </authorList>
    </citation>
    <scope>NUCLEOTIDE SEQUENCE [LARGE SCALE GENOMIC DNA]</scope>
    <source>
        <strain evidence="6 7">LCS9</strain>
    </source>
</reference>
<dbReference type="PROSITE" id="PS50937">
    <property type="entry name" value="HTH_MERR_2"/>
    <property type="match status" value="1"/>
</dbReference>
<dbReference type="Gene3D" id="1.10.1240.10">
    <property type="entry name" value="Methionine synthase domain"/>
    <property type="match status" value="1"/>
</dbReference>
<dbReference type="OrthoDB" id="9800334at2"/>
<dbReference type="EMBL" id="CP011390">
    <property type="protein sequence ID" value="ANE49510.1"/>
    <property type="molecule type" value="Genomic_DNA"/>
</dbReference>
<dbReference type="InterPro" id="IPR036724">
    <property type="entry name" value="Cobalamin-bd_sf"/>
</dbReference>
<dbReference type="Gene3D" id="3.40.50.280">
    <property type="entry name" value="Cobalamin-binding domain"/>
    <property type="match status" value="1"/>
</dbReference>
<keyword evidence="2" id="KW-0805">Transcription regulation</keyword>
<dbReference type="CDD" id="cd01104">
    <property type="entry name" value="HTH_MlrA-CarA"/>
    <property type="match status" value="1"/>
</dbReference>
<dbReference type="InterPro" id="IPR036594">
    <property type="entry name" value="Meth_synthase_dom"/>
</dbReference>
<keyword evidence="4" id="KW-0804">Transcription</keyword>
<dbReference type="KEGG" id="fla:SY85_02345"/>
<evidence type="ECO:0000256" key="2">
    <source>
        <dbReference type="ARBA" id="ARBA00023015"/>
    </source>
</evidence>
<dbReference type="GO" id="GO:0003700">
    <property type="term" value="F:DNA-binding transcription factor activity"/>
    <property type="evidence" value="ECO:0007669"/>
    <property type="project" value="InterPro"/>
</dbReference>
<dbReference type="GO" id="GO:0031419">
    <property type="term" value="F:cobalamin binding"/>
    <property type="evidence" value="ECO:0007669"/>
    <property type="project" value="InterPro"/>
</dbReference>
<organism evidence="6 7">
    <name type="scientific">Flavisolibacter tropicus</name>
    <dbReference type="NCBI Taxonomy" id="1492898"/>
    <lineage>
        <taxon>Bacteria</taxon>
        <taxon>Pseudomonadati</taxon>
        <taxon>Bacteroidota</taxon>
        <taxon>Chitinophagia</taxon>
        <taxon>Chitinophagales</taxon>
        <taxon>Chitinophagaceae</taxon>
        <taxon>Flavisolibacter</taxon>
    </lineage>
</organism>
<dbReference type="GO" id="GO:0046872">
    <property type="term" value="F:metal ion binding"/>
    <property type="evidence" value="ECO:0007669"/>
    <property type="project" value="InterPro"/>
</dbReference>
<evidence type="ECO:0000313" key="6">
    <source>
        <dbReference type="EMBL" id="ANE49510.1"/>
    </source>
</evidence>
<gene>
    <name evidence="6" type="ORF">SY85_02345</name>
</gene>
<keyword evidence="1" id="KW-0678">Repressor</keyword>
<dbReference type="SMART" id="SM00422">
    <property type="entry name" value="HTH_MERR"/>
    <property type="match status" value="1"/>
</dbReference>
<dbReference type="InterPro" id="IPR047057">
    <property type="entry name" value="MerR_fam"/>
</dbReference>
<protein>
    <recommendedName>
        <fullName evidence="5">HTH merR-type domain-containing protein</fullName>
    </recommendedName>
</protein>
<dbReference type="InterPro" id="IPR003759">
    <property type="entry name" value="Cbl-bd_cap"/>
</dbReference>
<dbReference type="Pfam" id="PF02607">
    <property type="entry name" value="B12-binding_2"/>
    <property type="match status" value="1"/>
</dbReference>
<reference evidence="7" key="1">
    <citation type="submission" date="2015-01" db="EMBL/GenBank/DDBJ databases">
        <title>Flavisolibacter sp./LCS9/ whole genome sequencing.</title>
        <authorList>
            <person name="Kim M.K."/>
            <person name="Srinivasan S."/>
            <person name="Lee J.-J."/>
        </authorList>
    </citation>
    <scope>NUCLEOTIDE SEQUENCE [LARGE SCALE GENOMIC DNA]</scope>
    <source>
        <strain evidence="7">LCS9</strain>
    </source>
</reference>
<evidence type="ECO:0000259" key="5">
    <source>
        <dbReference type="PROSITE" id="PS50937"/>
    </source>
</evidence>